<name>A0A077ZV14_STYLE</name>
<keyword evidence="3" id="KW-1185">Reference proteome</keyword>
<evidence type="ECO:0000256" key="1">
    <source>
        <dbReference type="SAM" id="MobiDB-lite"/>
    </source>
</evidence>
<gene>
    <name evidence="2" type="primary">Contig5876.g266</name>
    <name evidence="2" type="ORF">STYLEM_2114</name>
</gene>
<dbReference type="InParanoid" id="A0A077ZV14"/>
<proteinExistence type="predicted"/>
<feature type="region of interest" description="Disordered" evidence="1">
    <location>
        <begin position="137"/>
        <end position="166"/>
    </location>
</feature>
<reference evidence="2 3" key="1">
    <citation type="submission" date="2014-06" db="EMBL/GenBank/DDBJ databases">
        <authorList>
            <person name="Swart Estienne"/>
        </authorList>
    </citation>
    <scope>NUCLEOTIDE SEQUENCE [LARGE SCALE GENOMIC DNA]</scope>
    <source>
        <strain evidence="2 3">130c</strain>
    </source>
</reference>
<dbReference type="Proteomes" id="UP000039865">
    <property type="component" value="Unassembled WGS sequence"/>
</dbReference>
<accession>A0A077ZV14</accession>
<dbReference type="OrthoDB" id="326062at2759"/>
<sequence>MHYQAPVFIQNITYQPQFSYNPQFLLPDHYSKIFNSFTNANSYPMRQPMQDQEFFGSKKTSSQCDDLADLKCGIKVIKNSQSITQTMTMNTASTLSNLSLISEKPSNQISKSTQKIFRVNLDEKYLNTININTELDEGIPENSLQGSDEVSDNNQTSSSDSQYINRRRQKQSYKCLIVPNTNKGHSHADPLGCLRSDVLYKTIIRDMRKFYTAVFNDETKYIKRKRYRSADYYVSCLRLYISQQFPEFIQTQDISGPINQEERTDINEQLLFLGCLIYPKDFQEAQKYIKEQQNMSDITESEPTKYEILHAYMYSFSLEKFHALVNLDHFSYFYCFYFEQQIIKNDRIKQKDSMNKHSEQYIEACNIILKLCKKSLSKKLKILPDQDKNLKLRQRIQRYIDMEQKQKIESPFVIEKTNDHLLSRKIDKPIFLLENTTTLKPSSSSLEQESSAREDNLTPFLIESQN</sequence>
<protein>
    <submittedName>
        <fullName evidence="2">Uncharacterized protein</fullName>
    </submittedName>
</protein>
<evidence type="ECO:0000313" key="2">
    <source>
        <dbReference type="EMBL" id="CDW73140.1"/>
    </source>
</evidence>
<feature type="compositionally biased region" description="Low complexity" evidence="1">
    <location>
        <begin position="152"/>
        <end position="162"/>
    </location>
</feature>
<organism evidence="2 3">
    <name type="scientific">Stylonychia lemnae</name>
    <name type="common">Ciliate</name>
    <dbReference type="NCBI Taxonomy" id="5949"/>
    <lineage>
        <taxon>Eukaryota</taxon>
        <taxon>Sar</taxon>
        <taxon>Alveolata</taxon>
        <taxon>Ciliophora</taxon>
        <taxon>Intramacronucleata</taxon>
        <taxon>Spirotrichea</taxon>
        <taxon>Stichotrichia</taxon>
        <taxon>Sporadotrichida</taxon>
        <taxon>Oxytrichidae</taxon>
        <taxon>Stylonychinae</taxon>
        <taxon>Stylonychia</taxon>
    </lineage>
</organism>
<dbReference type="AlphaFoldDB" id="A0A077ZV14"/>
<dbReference type="EMBL" id="CCKQ01002045">
    <property type="protein sequence ID" value="CDW73140.1"/>
    <property type="molecule type" value="Genomic_DNA"/>
</dbReference>
<evidence type="ECO:0000313" key="3">
    <source>
        <dbReference type="Proteomes" id="UP000039865"/>
    </source>
</evidence>